<protein>
    <submittedName>
        <fullName evidence="2">Uncharacterized protein</fullName>
    </submittedName>
</protein>
<sequence length="240" mass="26206">MTRLPTHRTRAGGRHGEQPSQPHGMRPVTAPLHTRAESRRPSCTRYAENSVRNTRGRIHASAATPPDPPGSCRIFGSNPTNRNNDSIPEASQGGSAAQKRTAFRRPNSHVMRGKHIETLPRRTSQREHSIPHHVDRLSSPSRDRVEIGLDDSSKSAADLRDELFTESPLGRSARGILADSHRWRPDAGLITTPSRKSLPNGDSGEAAVVLSAPGLLAEWHARRSVTGTRVGASPHYGHIQ</sequence>
<dbReference type="AlphaFoldDB" id="A0A1G9EKB9"/>
<feature type="compositionally biased region" description="Polar residues" evidence="1">
    <location>
        <begin position="77"/>
        <end position="86"/>
    </location>
</feature>
<gene>
    <name evidence="2" type="ORF">SAMN04487820_112101</name>
</gene>
<feature type="region of interest" description="Disordered" evidence="1">
    <location>
        <begin position="1"/>
        <end position="143"/>
    </location>
</feature>
<accession>A0A1G9EKB9</accession>
<evidence type="ECO:0000313" key="2">
    <source>
        <dbReference type="EMBL" id="SDK76481.1"/>
    </source>
</evidence>
<feature type="compositionally biased region" description="Basic residues" evidence="1">
    <location>
        <begin position="1"/>
        <end position="13"/>
    </location>
</feature>
<keyword evidence="3" id="KW-1185">Reference proteome</keyword>
<dbReference type="EMBL" id="FNFM01000012">
    <property type="protein sequence ID" value="SDK76481.1"/>
    <property type="molecule type" value="Genomic_DNA"/>
</dbReference>
<dbReference type="Proteomes" id="UP000199213">
    <property type="component" value="Unassembled WGS sequence"/>
</dbReference>
<organism evidence="2 3">
    <name type="scientific">Actinopolyspora mzabensis</name>
    <dbReference type="NCBI Taxonomy" id="995066"/>
    <lineage>
        <taxon>Bacteria</taxon>
        <taxon>Bacillati</taxon>
        <taxon>Actinomycetota</taxon>
        <taxon>Actinomycetes</taxon>
        <taxon>Actinopolysporales</taxon>
        <taxon>Actinopolysporaceae</taxon>
        <taxon>Actinopolyspora</taxon>
    </lineage>
</organism>
<evidence type="ECO:0000256" key="1">
    <source>
        <dbReference type="SAM" id="MobiDB-lite"/>
    </source>
</evidence>
<feature type="compositionally biased region" description="Basic and acidic residues" evidence="1">
    <location>
        <begin position="114"/>
        <end position="143"/>
    </location>
</feature>
<name>A0A1G9EKB9_ACTMZ</name>
<proteinExistence type="predicted"/>
<evidence type="ECO:0000313" key="3">
    <source>
        <dbReference type="Proteomes" id="UP000199213"/>
    </source>
</evidence>
<feature type="compositionally biased region" description="Basic residues" evidence="1">
    <location>
        <begin position="101"/>
        <end position="113"/>
    </location>
</feature>
<reference evidence="3" key="1">
    <citation type="submission" date="2016-10" db="EMBL/GenBank/DDBJ databases">
        <authorList>
            <person name="Varghese N."/>
            <person name="Submissions S."/>
        </authorList>
    </citation>
    <scope>NUCLEOTIDE SEQUENCE [LARGE SCALE GENOMIC DNA]</scope>
    <source>
        <strain evidence="3">DSM 45460</strain>
    </source>
</reference>